<comment type="caution">
    <text evidence="2">The sequence shown here is derived from an EMBL/GenBank/DDBJ whole genome shotgun (WGS) entry which is preliminary data.</text>
</comment>
<dbReference type="OrthoDB" id="9795565at2"/>
<evidence type="ECO:0000313" key="3">
    <source>
        <dbReference type="Proteomes" id="UP000216107"/>
    </source>
</evidence>
<dbReference type="EMBL" id="NMRN01000037">
    <property type="protein sequence ID" value="PAS92488.1"/>
    <property type="molecule type" value="Genomic_DNA"/>
</dbReference>
<reference evidence="1 4" key="1">
    <citation type="submission" date="2016-08" db="EMBL/GenBank/DDBJ databases">
        <title>Candidatus Dactylopiibacterium carminicum genome sequence.</title>
        <authorList>
            <person name="Ramirez-Puebla S.T."/>
            <person name="Ormeno-Orrillo E."/>
            <person name="Vera-Ponce De Leon A."/>
            <person name="Luis L."/>
            <person name="Sanchez-Flores A."/>
            <person name="Monica R."/>
            <person name="Martinez-Romero E."/>
        </authorList>
    </citation>
    <scope>NUCLEOTIDE SEQUENCE [LARGE SCALE GENOMIC DNA]</scope>
    <source>
        <strain evidence="1">END1</strain>
    </source>
</reference>
<sequence length="75" mass="8244">MLKSFLRIKGLGMFADYTPPAGAVEFGVKSLIYGWNCPGKTMLLRLVSMLETKTFNPDIPLCLFTIATDAGRCLV</sequence>
<name>A0A272EQW7_9RHOO</name>
<dbReference type="Proteomes" id="UP000623509">
    <property type="component" value="Unassembled WGS sequence"/>
</dbReference>
<proteinExistence type="predicted"/>
<organism evidence="2 3">
    <name type="scientific">Candidatus Dactylopiibacterium carminicum</name>
    <dbReference type="NCBI Taxonomy" id="857335"/>
    <lineage>
        <taxon>Bacteria</taxon>
        <taxon>Pseudomonadati</taxon>
        <taxon>Pseudomonadota</taxon>
        <taxon>Betaproteobacteria</taxon>
        <taxon>Rhodocyclales</taxon>
        <taxon>Rhodocyclaceae</taxon>
        <taxon>Candidatus Dactylopiibacterium</taxon>
    </lineage>
</organism>
<dbReference type="Proteomes" id="UP000216107">
    <property type="component" value="Unassembled WGS sequence"/>
</dbReference>
<evidence type="ECO:0008006" key="5">
    <source>
        <dbReference type="Google" id="ProtNLM"/>
    </source>
</evidence>
<gene>
    <name evidence="1" type="ORF">BGI27_01110</name>
    <name evidence="2" type="ORF">CGU29_11495</name>
</gene>
<evidence type="ECO:0000313" key="4">
    <source>
        <dbReference type="Proteomes" id="UP000623509"/>
    </source>
</evidence>
<evidence type="ECO:0000313" key="2">
    <source>
        <dbReference type="EMBL" id="PAS92488.1"/>
    </source>
</evidence>
<accession>A0A272EQW7</accession>
<evidence type="ECO:0000313" key="1">
    <source>
        <dbReference type="EMBL" id="KAF7600729.1"/>
    </source>
</evidence>
<reference evidence="2 3" key="2">
    <citation type="submission" date="2017-07" db="EMBL/GenBank/DDBJ databases">
        <title>Candidatus Dactylopiibacterium carminicum, a nitrogen-fixing symbiont of the cochineal insect Dactylopius coccus and Dactylopius opuntiae (Hemiptera: Coccoidea: Dactylopiidae).</title>
        <authorList>
            <person name="Vera A."/>
        </authorList>
    </citation>
    <scope>NUCLEOTIDE SEQUENCE [LARGE SCALE GENOMIC DNA]</scope>
    <source>
        <strain evidence="2 3">NFDCM</strain>
    </source>
</reference>
<dbReference type="AlphaFoldDB" id="A0A272EQW7"/>
<dbReference type="EMBL" id="MDUX01000002">
    <property type="protein sequence ID" value="KAF7600729.1"/>
    <property type="molecule type" value="Genomic_DNA"/>
</dbReference>
<keyword evidence="4" id="KW-1185">Reference proteome</keyword>
<protein>
    <recommendedName>
        <fullName evidence="5">Rad50/SbcC-type AAA domain-containing protein</fullName>
    </recommendedName>
</protein>
<dbReference type="RefSeq" id="WP_095523077.1">
    <property type="nucleotide sequence ID" value="NZ_MDUX01000002.1"/>
</dbReference>